<protein>
    <recommendedName>
        <fullName evidence="3">DNA-directed RNA polymerase</fullName>
    </recommendedName>
</protein>
<dbReference type="Proteomes" id="UP000181981">
    <property type="component" value="Unassembled WGS sequence"/>
</dbReference>
<organism evidence="1 2">
    <name type="scientific">Draconibacterium orientale</name>
    <dbReference type="NCBI Taxonomy" id="1168034"/>
    <lineage>
        <taxon>Bacteria</taxon>
        <taxon>Pseudomonadati</taxon>
        <taxon>Bacteroidota</taxon>
        <taxon>Bacteroidia</taxon>
        <taxon>Marinilabiliales</taxon>
        <taxon>Prolixibacteraceae</taxon>
        <taxon>Draconibacterium</taxon>
    </lineage>
</organism>
<accession>A0A1I0DP17</accession>
<gene>
    <name evidence="1" type="ORF">SAMN05444285_1116</name>
</gene>
<evidence type="ECO:0000313" key="2">
    <source>
        <dbReference type="Proteomes" id="UP000181981"/>
    </source>
</evidence>
<proteinExistence type="predicted"/>
<dbReference type="EMBL" id="FOHT01000011">
    <property type="protein sequence ID" value="SET34287.1"/>
    <property type="molecule type" value="Genomic_DNA"/>
</dbReference>
<dbReference type="AlphaFoldDB" id="A0A1I0DP17"/>
<name>A0A1I0DP17_9BACT</name>
<reference evidence="1 2" key="1">
    <citation type="submission" date="2016-10" db="EMBL/GenBank/DDBJ databases">
        <authorList>
            <person name="de Groot N.N."/>
        </authorList>
    </citation>
    <scope>NUCLEOTIDE SEQUENCE [LARGE SCALE GENOMIC DNA]</scope>
    <source>
        <strain evidence="1 2">DSM 25947</strain>
    </source>
</reference>
<evidence type="ECO:0008006" key="3">
    <source>
        <dbReference type="Google" id="ProtNLM"/>
    </source>
</evidence>
<sequence length="447" mass="52293">MFWEIPSSLNLEDILKKRPPEFKYKIDKFYYILDYLARGMDVEDLDNNEGFINLNAKRLQEAVHDYKDYLDYLLKRGIISTDMIYIVGKKSKGYRINSNKEHKVSVQRIPITSWPMQKKKRKEQEDLVAENNKTVKGYGHLTKWFNDKLQIDETGAKAKIEEVFPEPSGPIRGKLKGRPSDWNKRYKAIYSIEKFAKGDFYYSVDDNVGRFHSNLTNIKKELRHYITFDGQRLVNVDIKNSQPLFSQLLLSKNFYENESEPSIFNFPHSFKLISPSSNSPSFTIMVVKMLQKLNNEDIGKYVSMVNSGQFYNQMSDLLFPNQAFEKKKVKMMFFKVLFSSNYVLGQPSAKDKKKFAESFPDVYQIFKLIKRKNHTALAHILQRIESEVILRKVVSRIASEKPNLPIFTIHDSVATTVGDEKYVKNVMKEEIKSFTKLNAKFGLEYWD</sequence>
<evidence type="ECO:0000313" key="1">
    <source>
        <dbReference type="EMBL" id="SET34287.1"/>
    </source>
</evidence>